<dbReference type="InterPro" id="IPR036388">
    <property type="entry name" value="WH-like_DNA-bd_sf"/>
</dbReference>
<feature type="region of interest" description="Disordered" evidence="5">
    <location>
        <begin position="246"/>
        <end position="265"/>
    </location>
</feature>
<dbReference type="Gene3D" id="1.10.10.10">
    <property type="entry name" value="Winged helix-like DNA-binding domain superfamily/Winged helix DNA-binding domain"/>
    <property type="match status" value="2"/>
</dbReference>
<protein>
    <submittedName>
        <fullName evidence="8">Sigma-70 family RNA polymerase sigma factor</fullName>
    </submittedName>
</protein>
<dbReference type="PRINTS" id="PR00046">
    <property type="entry name" value="SIGMA70FCT"/>
</dbReference>
<dbReference type="GO" id="GO:0003677">
    <property type="term" value="F:DNA binding"/>
    <property type="evidence" value="ECO:0007669"/>
    <property type="project" value="UniProtKB-KW"/>
</dbReference>
<dbReference type="Pfam" id="PF04545">
    <property type="entry name" value="Sigma70_r4"/>
    <property type="match status" value="1"/>
</dbReference>
<keyword evidence="9" id="KW-1185">Reference proteome</keyword>
<evidence type="ECO:0000256" key="5">
    <source>
        <dbReference type="SAM" id="MobiDB-lite"/>
    </source>
</evidence>
<feature type="domain" description="RNA polymerase sigma-70 region 2" evidence="6">
    <location>
        <begin position="32"/>
        <end position="97"/>
    </location>
</feature>
<dbReference type="NCBIfam" id="TIGR02937">
    <property type="entry name" value="sigma70-ECF"/>
    <property type="match status" value="1"/>
</dbReference>
<comment type="caution">
    <text evidence="8">The sequence shown here is derived from an EMBL/GenBank/DDBJ whole genome shotgun (WGS) entry which is preliminary data.</text>
</comment>
<dbReference type="RefSeq" id="WP_196394819.1">
    <property type="nucleotide sequence ID" value="NZ_JADNYM010000001.1"/>
</dbReference>
<dbReference type="GO" id="GO:0006352">
    <property type="term" value="P:DNA-templated transcription initiation"/>
    <property type="evidence" value="ECO:0007669"/>
    <property type="project" value="InterPro"/>
</dbReference>
<reference evidence="8 9" key="1">
    <citation type="submission" date="2020-11" db="EMBL/GenBank/DDBJ databases">
        <title>Arthrobacter antarcticus sp. nov., isolated from Antarctic Soil.</title>
        <authorList>
            <person name="Li J."/>
        </authorList>
    </citation>
    <scope>NUCLEOTIDE SEQUENCE [LARGE SCALE GENOMIC DNA]</scope>
    <source>
        <strain evidence="8 9">Z1-20</strain>
    </source>
</reference>
<evidence type="ECO:0000259" key="7">
    <source>
        <dbReference type="Pfam" id="PF04545"/>
    </source>
</evidence>
<evidence type="ECO:0000259" key="6">
    <source>
        <dbReference type="Pfam" id="PF04542"/>
    </source>
</evidence>
<evidence type="ECO:0000256" key="2">
    <source>
        <dbReference type="ARBA" id="ARBA00023082"/>
    </source>
</evidence>
<keyword evidence="1" id="KW-0805">Transcription regulation</keyword>
<dbReference type="InterPro" id="IPR014284">
    <property type="entry name" value="RNA_pol_sigma-70_dom"/>
</dbReference>
<keyword evidence="4" id="KW-0804">Transcription</keyword>
<gene>
    <name evidence="8" type="ORF">IV500_00210</name>
</gene>
<evidence type="ECO:0000313" key="9">
    <source>
        <dbReference type="Proteomes" id="UP000655366"/>
    </source>
</evidence>
<organism evidence="8 9">
    <name type="scientific">Arthrobacter terrae</name>
    <dbReference type="NCBI Taxonomy" id="2935737"/>
    <lineage>
        <taxon>Bacteria</taxon>
        <taxon>Bacillati</taxon>
        <taxon>Actinomycetota</taxon>
        <taxon>Actinomycetes</taxon>
        <taxon>Micrococcales</taxon>
        <taxon>Micrococcaceae</taxon>
        <taxon>Arthrobacter</taxon>
    </lineage>
</organism>
<name>A0A931G629_9MICC</name>
<dbReference type="InterPro" id="IPR007630">
    <property type="entry name" value="RNA_pol_sigma70_r4"/>
</dbReference>
<dbReference type="PANTHER" id="PTHR30385:SF4">
    <property type="entry name" value="RNA POLYMERASE SIGMA-E FACTOR"/>
    <property type="match status" value="1"/>
</dbReference>
<dbReference type="Gene3D" id="1.20.120.1810">
    <property type="match status" value="1"/>
</dbReference>
<accession>A0A931G629</accession>
<evidence type="ECO:0000256" key="3">
    <source>
        <dbReference type="ARBA" id="ARBA00023125"/>
    </source>
</evidence>
<proteinExistence type="predicted"/>
<dbReference type="PANTHER" id="PTHR30385">
    <property type="entry name" value="SIGMA FACTOR F FLAGELLAR"/>
    <property type="match status" value="1"/>
</dbReference>
<dbReference type="Proteomes" id="UP000655366">
    <property type="component" value="Unassembled WGS sequence"/>
</dbReference>
<dbReference type="InterPro" id="IPR007627">
    <property type="entry name" value="RNA_pol_sigma70_r2"/>
</dbReference>
<keyword evidence="3" id="KW-0238">DNA-binding</keyword>
<sequence length="265" mass="29927">MNHTEALETFHRARRSVGSLRRALEDELVLGHLDIAETAARAFIIGGRDLDDLRQIASIGLIKAVRGFDPDRGTTFLAYAMPTVRGELKRHLRDSSWVIRPPRHLQDLRTTLSKTAPSLAQRLGGEPTLADLSVELEVDERDVAEALNCQSSLRPESLEAPLGERGDEPTLSLSEVIADSDSWPDRIEEILMLRAAIRKLPARERQLLYRRYFHEESQEQIGRQLAMTQMQVSRLLARVLTKLQRNLQDDPQQEAEGRGQPSRSA</sequence>
<dbReference type="InterPro" id="IPR000943">
    <property type="entry name" value="RNA_pol_sigma70"/>
</dbReference>
<dbReference type="Pfam" id="PF04542">
    <property type="entry name" value="Sigma70_r2"/>
    <property type="match status" value="1"/>
</dbReference>
<evidence type="ECO:0000256" key="1">
    <source>
        <dbReference type="ARBA" id="ARBA00023015"/>
    </source>
</evidence>
<evidence type="ECO:0000256" key="4">
    <source>
        <dbReference type="ARBA" id="ARBA00023163"/>
    </source>
</evidence>
<evidence type="ECO:0000313" key="8">
    <source>
        <dbReference type="EMBL" id="MBG0737864.1"/>
    </source>
</evidence>
<dbReference type="AlphaFoldDB" id="A0A931G629"/>
<dbReference type="EMBL" id="JADNYM010000001">
    <property type="protein sequence ID" value="MBG0737864.1"/>
    <property type="molecule type" value="Genomic_DNA"/>
</dbReference>
<dbReference type="GO" id="GO:0016987">
    <property type="term" value="F:sigma factor activity"/>
    <property type="evidence" value="ECO:0007669"/>
    <property type="project" value="UniProtKB-KW"/>
</dbReference>
<dbReference type="SUPFAM" id="SSF88946">
    <property type="entry name" value="Sigma2 domain of RNA polymerase sigma factors"/>
    <property type="match status" value="1"/>
</dbReference>
<dbReference type="InterPro" id="IPR013324">
    <property type="entry name" value="RNA_pol_sigma_r3/r4-like"/>
</dbReference>
<dbReference type="CDD" id="cd06171">
    <property type="entry name" value="Sigma70_r4"/>
    <property type="match status" value="1"/>
</dbReference>
<feature type="domain" description="RNA polymerase sigma-70 region 4" evidence="7">
    <location>
        <begin position="196"/>
        <end position="244"/>
    </location>
</feature>
<dbReference type="InterPro" id="IPR013325">
    <property type="entry name" value="RNA_pol_sigma_r2"/>
</dbReference>
<dbReference type="SUPFAM" id="SSF88659">
    <property type="entry name" value="Sigma3 and sigma4 domains of RNA polymerase sigma factors"/>
    <property type="match status" value="2"/>
</dbReference>
<keyword evidence="2" id="KW-0731">Sigma factor</keyword>